<dbReference type="Gene3D" id="3.40.710.10">
    <property type="entry name" value="DD-peptidase/beta-lactamase superfamily"/>
    <property type="match status" value="1"/>
</dbReference>
<evidence type="ECO:0000259" key="2">
    <source>
        <dbReference type="Pfam" id="PF00905"/>
    </source>
</evidence>
<dbReference type="GO" id="GO:0008658">
    <property type="term" value="F:penicillin binding"/>
    <property type="evidence" value="ECO:0007669"/>
    <property type="project" value="InterPro"/>
</dbReference>
<comment type="caution">
    <text evidence="4">The sequence shown here is derived from an EMBL/GenBank/DDBJ whole genome shotgun (WGS) entry which is preliminary data.</text>
</comment>
<dbReference type="InterPro" id="IPR050515">
    <property type="entry name" value="Beta-lactam/transpept"/>
</dbReference>
<dbReference type="InterPro" id="IPR012338">
    <property type="entry name" value="Beta-lactam/transpept-like"/>
</dbReference>
<evidence type="ECO:0000313" key="4">
    <source>
        <dbReference type="EMBL" id="PYC82692.1"/>
    </source>
</evidence>
<dbReference type="RefSeq" id="WP_110667988.1">
    <property type="nucleotide sequence ID" value="NZ_PYBW01000030.1"/>
</dbReference>
<dbReference type="PANTHER" id="PTHR30627">
    <property type="entry name" value="PEPTIDOGLYCAN D,D-TRANSPEPTIDASE"/>
    <property type="match status" value="1"/>
</dbReference>
<feature type="domain" description="Penicillin-binding protein transpeptidase" evidence="2">
    <location>
        <begin position="178"/>
        <end position="504"/>
    </location>
</feature>
<dbReference type="EMBL" id="PYBW01000030">
    <property type="protein sequence ID" value="PYC82692.1"/>
    <property type="molecule type" value="Genomic_DNA"/>
</dbReference>
<dbReference type="PANTHER" id="PTHR30627:SF24">
    <property type="entry name" value="PENICILLIN-BINDING PROTEIN 4B"/>
    <property type="match status" value="1"/>
</dbReference>
<name>A0A2V4PG67_9ACTN</name>
<dbReference type="OrthoDB" id="9766847at2"/>
<reference evidence="4 5" key="1">
    <citation type="submission" date="2018-03" db="EMBL/GenBank/DDBJ databases">
        <title>Bioinformatic expansion and discovery of thiopeptide antibiotics.</title>
        <authorList>
            <person name="Schwalen C.J."/>
            <person name="Hudson G.A."/>
            <person name="Mitchell D.A."/>
        </authorList>
    </citation>
    <scope>NUCLEOTIDE SEQUENCE [LARGE SCALE GENOMIC DNA]</scope>
    <source>
        <strain evidence="4 5">ATCC 21389</strain>
    </source>
</reference>
<dbReference type="GO" id="GO:0071555">
    <property type="term" value="P:cell wall organization"/>
    <property type="evidence" value="ECO:0007669"/>
    <property type="project" value="TreeGrafter"/>
</dbReference>
<protein>
    <submittedName>
        <fullName evidence="4">Penicillin-binding protein</fullName>
    </submittedName>
</protein>
<feature type="domain" description="Penicillin binding protein A dimerisation" evidence="3">
    <location>
        <begin position="75"/>
        <end position="157"/>
    </location>
</feature>
<dbReference type="InterPro" id="IPR001460">
    <property type="entry name" value="PCN-bd_Tpept"/>
</dbReference>
<sequence length="511" mass="53171">MLRRRRRPPGPGTGGSGPQGPPGISTTGRRAGLFCVLLTVLLGVQATRVQFFQAKRYDHNPANQRPAILRYDQPRGPILVGSDPVTGSVPTGGRFDYKRSYPDGPLYAAVTGYSSQIYGNTQLEGTEDALLSGTDSRLAGWALWDALSRHQDPGGQVHTTINKAAQQAAMQGLGNQKGAVAAIEPATGRILALASTPSYDPGSFAGSANADQEAWTKLQADPDQPMLNRALRQTYPPGSTFKVVTAAAALTAGVVTDVNAPTGAPWPYVMPGTTTTLVNDTTACDRPNLDLDTAMTLSCNSVMGYLGVQTGLDKMVATAQKFGFNDARLDTPVRAARSNFDTGMNQSQLALSSIGQFDTAATPLVMAMVAAGVADNGTVMYPQLVDKLTRSDGSTVQLMQPRSYSQAMSPVVAGQVQQLMTDVVDNGTGRNARIDGATVGGKTGTAQHGVDNSGVPYAWFISWAKPSGSTQVPPVAVAVVIADSDATDVTGGGLAAPIARSVMQAVLGGGS</sequence>
<dbReference type="Pfam" id="PF21922">
    <property type="entry name" value="PBP_dimer_2"/>
    <property type="match status" value="1"/>
</dbReference>
<dbReference type="Gene3D" id="3.90.1310.10">
    <property type="entry name" value="Penicillin-binding protein 2a (Domain 2)"/>
    <property type="match status" value="1"/>
</dbReference>
<dbReference type="Proteomes" id="UP000248039">
    <property type="component" value="Unassembled WGS sequence"/>
</dbReference>
<evidence type="ECO:0000256" key="1">
    <source>
        <dbReference type="SAM" id="MobiDB-lite"/>
    </source>
</evidence>
<accession>A0A2V4PG67</accession>
<dbReference type="InterPro" id="IPR054120">
    <property type="entry name" value="PBPA_dimer"/>
</dbReference>
<dbReference type="GO" id="GO:0071972">
    <property type="term" value="F:peptidoglycan L,D-transpeptidase activity"/>
    <property type="evidence" value="ECO:0007669"/>
    <property type="project" value="TreeGrafter"/>
</dbReference>
<gene>
    <name evidence="4" type="ORF">C7C46_10070</name>
</gene>
<proteinExistence type="predicted"/>
<dbReference type="GO" id="GO:0005886">
    <property type="term" value="C:plasma membrane"/>
    <property type="evidence" value="ECO:0007669"/>
    <property type="project" value="TreeGrafter"/>
</dbReference>
<dbReference type="SUPFAM" id="SSF56601">
    <property type="entry name" value="beta-lactamase/transpeptidase-like"/>
    <property type="match status" value="1"/>
</dbReference>
<feature type="region of interest" description="Disordered" evidence="1">
    <location>
        <begin position="1"/>
        <end position="26"/>
    </location>
</feature>
<organism evidence="4 5">
    <name type="scientific">Streptomyces tateyamensis</name>
    <dbReference type="NCBI Taxonomy" id="565073"/>
    <lineage>
        <taxon>Bacteria</taxon>
        <taxon>Bacillati</taxon>
        <taxon>Actinomycetota</taxon>
        <taxon>Actinomycetes</taxon>
        <taxon>Kitasatosporales</taxon>
        <taxon>Streptomycetaceae</taxon>
        <taxon>Streptomyces</taxon>
    </lineage>
</organism>
<dbReference type="Pfam" id="PF00905">
    <property type="entry name" value="Transpeptidase"/>
    <property type="match status" value="1"/>
</dbReference>
<keyword evidence="5" id="KW-1185">Reference proteome</keyword>
<dbReference type="AlphaFoldDB" id="A0A2V4PG67"/>
<evidence type="ECO:0000259" key="3">
    <source>
        <dbReference type="Pfam" id="PF21922"/>
    </source>
</evidence>
<evidence type="ECO:0000313" key="5">
    <source>
        <dbReference type="Proteomes" id="UP000248039"/>
    </source>
</evidence>